<keyword evidence="11" id="KW-0472">Membrane</keyword>
<evidence type="ECO:0000256" key="9">
    <source>
        <dbReference type="ARBA" id="ARBA00022989"/>
    </source>
</evidence>
<dbReference type="GO" id="GO:0008117">
    <property type="term" value="F:sphinganine-1-phosphate aldolase activity"/>
    <property type="evidence" value="ECO:0007669"/>
    <property type="project" value="UniProtKB-EC"/>
</dbReference>
<evidence type="ECO:0000256" key="4">
    <source>
        <dbReference type="ARBA" id="ARBA00004991"/>
    </source>
</evidence>
<reference evidence="18 19" key="2">
    <citation type="submission" date="2018-11" db="EMBL/GenBank/DDBJ databases">
        <authorList>
            <consortium name="Pathogen Informatics"/>
        </authorList>
    </citation>
    <scope>NUCLEOTIDE SEQUENCE [LARGE SCALE GENOMIC DNA]</scope>
</reference>
<dbReference type="InterPro" id="IPR002129">
    <property type="entry name" value="PyrdxlP-dep_de-COase"/>
</dbReference>
<keyword evidence="12 17" id="KW-0456">Lyase</keyword>
<evidence type="ECO:0000256" key="12">
    <source>
        <dbReference type="ARBA" id="ARBA00023239"/>
    </source>
</evidence>
<dbReference type="OrthoDB" id="10254570at2759"/>
<dbReference type="Proteomes" id="UP000267096">
    <property type="component" value="Unassembled WGS sequence"/>
</dbReference>
<evidence type="ECO:0000256" key="1">
    <source>
        <dbReference type="ARBA" id="ARBA00001933"/>
    </source>
</evidence>
<dbReference type="SUPFAM" id="SSF53383">
    <property type="entry name" value="PLP-dependent transferases"/>
    <property type="match status" value="1"/>
</dbReference>
<comment type="similarity">
    <text evidence="13">Belongs to the group II decarboxylase family. Sphingosine-1-phosphate lyase subfamily.</text>
</comment>
<dbReference type="EMBL" id="UYRR01031591">
    <property type="protein sequence ID" value="VDK51270.1"/>
    <property type="molecule type" value="Genomic_DNA"/>
</dbReference>
<feature type="modified residue" description="N6-(pyridoxal phosphate)lysine" evidence="16">
    <location>
        <position position="279"/>
    </location>
</feature>
<accession>A0A0M3K191</accession>
<reference evidence="20" key="1">
    <citation type="submission" date="2017-02" db="UniProtKB">
        <authorList>
            <consortium name="WormBaseParasite"/>
        </authorList>
    </citation>
    <scope>IDENTIFICATION</scope>
</reference>
<comment type="pathway">
    <text evidence="4">Sphingolipid metabolism.</text>
</comment>
<dbReference type="InterPro" id="IPR015422">
    <property type="entry name" value="PyrdxlP-dep_Trfase_small"/>
</dbReference>
<comment type="subcellular location">
    <subcellularLocation>
        <location evidence="2">Endoplasmic reticulum membrane</location>
        <topology evidence="2">Single-pass membrane protein</topology>
    </subcellularLocation>
</comment>
<proteinExistence type="inferred from homology"/>
<comment type="pathway">
    <text evidence="3">Lipid metabolism; sphingolipid metabolism.</text>
</comment>
<dbReference type="FunFam" id="6.10.140.2150:FF:000001">
    <property type="entry name" value="Sphingosine-1-phosphate lyase 1"/>
    <property type="match status" value="1"/>
</dbReference>
<evidence type="ECO:0000256" key="2">
    <source>
        <dbReference type="ARBA" id="ARBA00004389"/>
    </source>
</evidence>
<dbReference type="EC" id="4.1.2.27" evidence="14"/>
<evidence type="ECO:0000256" key="15">
    <source>
        <dbReference type="ARBA" id="ARBA00042568"/>
    </source>
</evidence>
<evidence type="ECO:0000256" key="16">
    <source>
        <dbReference type="PIRSR" id="PIRSR602129-50"/>
    </source>
</evidence>
<keyword evidence="9" id="KW-1133">Transmembrane helix</keyword>
<dbReference type="FunFam" id="3.40.640.10:FF:000020">
    <property type="entry name" value="sphingosine-1-phosphate lyase 1"/>
    <property type="match status" value="1"/>
</dbReference>
<evidence type="ECO:0000256" key="13">
    <source>
        <dbReference type="ARBA" id="ARBA00038302"/>
    </source>
</evidence>
<dbReference type="GO" id="GO:0019752">
    <property type="term" value="P:carboxylic acid metabolic process"/>
    <property type="evidence" value="ECO:0007669"/>
    <property type="project" value="InterPro"/>
</dbReference>
<evidence type="ECO:0000256" key="7">
    <source>
        <dbReference type="ARBA" id="ARBA00022898"/>
    </source>
</evidence>
<dbReference type="InterPro" id="IPR050477">
    <property type="entry name" value="GrpII_AminoAcid_Decarb"/>
</dbReference>
<evidence type="ECO:0000256" key="17">
    <source>
        <dbReference type="RuleBase" id="RU000382"/>
    </source>
</evidence>
<dbReference type="AlphaFoldDB" id="A0A0M3K191"/>
<dbReference type="GO" id="GO:0005789">
    <property type="term" value="C:endoplasmic reticulum membrane"/>
    <property type="evidence" value="ECO:0007669"/>
    <property type="project" value="UniProtKB-SubCell"/>
</dbReference>
<keyword evidence="6" id="KW-0256">Endoplasmic reticulum</keyword>
<dbReference type="GO" id="GO:0030170">
    <property type="term" value="F:pyridoxal phosphate binding"/>
    <property type="evidence" value="ECO:0007669"/>
    <property type="project" value="InterPro"/>
</dbReference>
<keyword evidence="19" id="KW-1185">Reference proteome</keyword>
<evidence type="ECO:0000313" key="19">
    <source>
        <dbReference type="Proteomes" id="UP000267096"/>
    </source>
</evidence>
<sequence>MQLPSVKKTVAENLAEVNQKFIDKIHCQDKKRIFIKRLPRSGLNDAEILAKAGDYLSMGNGQSEVLSGFVSGTVYNDIDDENLKSLQVEIYKMFCYSNPLHPMIFPDCRKMEAEVVRMVADLFNGDADVRGTMTTGGTESIMLAMLAYRNRANSKGIEEPLMLVPITAHAAFDKAAVLFGIRIRHIPVTSDGRVDVKKMERAITSDTCVLVASAPNFPTGTMDDVISVSQLGMKYDIPVHVDSCLGGFLIPFMKDAGYTLPTFDFRLPGVTSISCDTHKYGCAPKGSSVVMYRNADYVHDQYIRVPDWTGGVYATPTLLGSRAGLTIALTWSTLLHFGYANYVSRTKQIIECTKRIANAIRGGDDNNPIPGLRLLGSPDVSVVAFESDIVNIYAIGDQMSERGWHLNLIQNPPGLHICVTYNTVKANADVTFIRDLREVVNKLLGEPNKGNDSEMAAIYGLAASVPDKSIINEVVNAYLDACYAMPNASIQEHFNVS</sequence>
<dbReference type="Gene3D" id="3.40.640.10">
    <property type="entry name" value="Type I PLP-dependent aspartate aminotransferase-like (Major domain)"/>
    <property type="match status" value="1"/>
</dbReference>
<gene>
    <name evidence="18" type="ORF">ASIM_LOCUS14038</name>
</gene>
<dbReference type="GO" id="GO:0030149">
    <property type="term" value="P:sphingolipid catabolic process"/>
    <property type="evidence" value="ECO:0007669"/>
    <property type="project" value="TreeGrafter"/>
</dbReference>
<evidence type="ECO:0000256" key="5">
    <source>
        <dbReference type="ARBA" id="ARBA00022692"/>
    </source>
</evidence>
<dbReference type="InterPro" id="IPR015424">
    <property type="entry name" value="PyrdxlP-dep_Trfase"/>
</dbReference>
<evidence type="ECO:0000256" key="6">
    <source>
        <dbReference type="ARBA" id="ARBA00022824"/>
    </source>
</evidence>
<dbReference type="InterPro" id="IPR015421">
    <property type="entry name" value="PyrdxlP-dep_Trfase_major"/>
</dbReference>
<evidence type="ECO:0000313" key="18">
    <source>
        <dbReference type="EMBL" id="VDK51270.1"/>
    </source>
</evidence>
<dbReference type="Gene3D" id="3.90.1150.10">
    <property type="entry name" value="Aspartate Aminotransferase, domain 1"/>
    <property type="match status" value="1"/>
</dbReference>
<keyword evidence="5" id="KW-0812">Transmembrane</keyword>
<dbReference type="PANTHER" id="PTHR42735:SF6">
    <property type="entry name" value="SPHINGOSINE-1-PHOSPHATE LYASE 1"/>
    <property type="match status" value="1"/>
</dbReference>
<dbReference type="PANTHER" id="PTHR42735">
    <property type="match status" value="1"/>
</dbReference>
<comment type="cofactor">
    <cofactor evidence="1 16 17">
        <name>pyridoxal 5'-phosphate</name>
        <dbReference type="ChEBI" id="CHEBI:597326"/>
    </cofactor>
</comment>
<keyword evidence="7 16" id="KW-0663">Pyridoxal phosphate</keyword>
<evidence type="ECO:0000256" key="10">
    <source>
        <dbReference type="ARBA" id="ARBA00023098"/>
    </source>
</evidence>
<organism evidence="20">
    <name type="scientific">Anisakis simplex</name>
    <name type="common">Herring worm</name>
    <dbReference type="NCBI Taxonomy" id="6269"/>
    <lineage>
        <taxon>Eukaryota</taxon>
        <taxon>Metazoa</taxon>
        <taxon>Ecdysozoa</taxon>
        <taxon>Nematoda</taxon>
        <taxon>Chromadorea</taxon>
        <taxon>Rhabditida</taxon>
        <taxon>Spirurina</taxon>
        <taxon>Ascaridomorpha</taxon>
        <taxon>Ascaridoidea</taxon>
        <taxon>Anisakidae</taxon>
        <taxon>Anisakis</taxon>
        <taxon>Anisakis simplex complex</taxon>
    </lineage>
</organism>
<evidence type="ECO:0000256" key="8">
    <source>
        <dbReference type="ARBA" id="ARBA00022919"/>
    </source>
</evidence>
<dbReference type="Pfam" id="PF00282">
    <property type="entry name" value="Pyridoxal_deC"/>
    <property type="match status" value="1"/>
</dbReference>
<dbReference type="Gene3D" id="6.10.140.2150">
    <property type="match status" value="1"/>
</dbReference>
<dbReference type="WBParaSite" id="ASIM_0001462801-mRNA-1">
    <property type="protein sequence ID" value="ASIM_0001462801-mRNA-1"/>
    <property type="gene ID" value="ASIM_0001462801"/>
</dbReference>
<keyword evidence="10" id="KW-0443">Lipid metabolism</keyword>
<evidence type="ECO:0000256" key="11">
    <source>
        <dbReference type="ARBA" id="ARBA00023136"/>
    </source>
</evidence>
<name>A0A0M3K191_ANISI</name>
<evidence type="ECO:0000256" key="3">
    <source>
        <dbReference type="ARBA" id="ARBA00004760"/>
    </source>
</evidence>
<evidence type="ECO:0000256" key="14">
    <source>
        <dbReference type="ARBA" id="ARBA00038965"/>
    </source>
</evidence>
<protein>
    <recommendedName>
        <fullName evidence="14">sphinganine-1-phosphate aldolase</fullName>
        <ecNumber evidence="14">4.1.2.27</ecNumber>
    </recommendedName>
    <alternativeName>
        <fullName evidence="15">Sphingosine-1-phosphate aldolase</fullName>
    </alternativeName>
</protein>
<keyword evidence="8" id="KW-0746">Sphingolipid metabolism</keyword>
<evidence type="ECO:0000313" key="20">
    <source>
        <dbReference type="WBParaSite" id="ASIM_0001462801-mRNA-1"/>
    </source>
</evidence>